<dbReference type="AlphaFoldDB" id="A0A3M0GW01"/>
<keyword evidence="1" id="KW-0812">Transmembrane</keyword>
<reference evidence="3 4" key="1">
    <citation type="submission" date="2018-10" db="EMBL/GenBank/DDBJ databases">
        <title>Corynebacterium macginleyi genome sequencing and assembly of the type strain and two clinical samples.</title>
        <authorList>
            <person name="Bernier A.-M."/>
            <person name="Bernard K."/>
        </authorList>
    </citation>
    <scope>NUCLEOTIDE SEQUENCE [LARGE SCALE GENOMIC DNA]</scope>
    <source>
        <strain evidence="3 4">NML 120205</strain>
    </source>
</reference>
<dbReference type="GO" id="GO:0015297">
    <property type="term" value="F:antiporter activity"/>
    <property type="evidence" value="ECO:0007669"/>
    <property type="project" value="InterPro"/>
</dbReference>
<sequence length="122" mass="13047">MAVYEIIASVLLIVATILVVATVVSLWRAPDALTRANLMGPTVGLAVPLIIVAKLVVDFGQDGFSLGLLIKGFIAFFGVWIIGAVGSFYLGRSIYGVAVTDVKHAQHNNEEVQTVYADEDEI</sequence>
<dbReference type="Proteomes" id="UP000270649">
    <property type="component" value="Unassembled WGS sequence"/>
</dbReference>
<feature type="transmembrane region" description="Helical" evidence="1">
    <location>
        <begin position="38"/>
        <end position="57"/>
    </location>
</feature>
<evidence type="ECO:0000313" key="4">
    <source>
        <dbReference type="Proteomes" id="UP000270649"/>
    </source>
</evidence>
<accession>A0A3M0GW01</accession>
<reference evidence="2 5" key="2">
    <citation type="submission" date="2021-01" db="EMBL/GenBank/DDBJ databases">
        <title>Complete genome sequences of Corynebacterium macginleyi strains isolated from infectious keratitis.</title>
        <authorList>
            <person name="Sagerfors S."/>
            <person name="Poehlein A."/>
            <person name="Soderquist B."/>
            <person name="Bruggemann H."/>
        </authorList>
    </citation>
    <scope>NUCLEOTIDE SEQUENCE [LARGE SCALE GENOMIC DNA]</scope>
    <source>
        <strain evidence="2 5">12T220</strain>
    </source>
</reference>
<keyword evidence="1" id="KW-1133">Transmembrane helix</keyword>
<dbReference type="RefSeq" id="WP_121927163.1">
    <property type="nucleotide sequence ID" value="NZ_CP068291.1"/>
</dbReference>
<keyword evidence="1" id="KW-0472">Membrane</keyword>
<dbReference type="Pfam" id="PF03334">
    <property type="entry name" value="PhaG_MnhG_YufB"/>
    <property type="match status" value="1"/>
</dbReference>
<comment type="caution">
    <text evidence="3">The sequence shown here is derived from an EMBL/GenBank/DDBJ whole genome shotgun (WGS) entry which is preliminary data.</text>
</comment>
<proteinExistence type="predicted"/>
<evidence type="ECO:0000313" key="2">
    <source>
        <dbReference type="EMBL" id="MBM0243584.1"/>
    </source>
</evidence>
<feature type="transmembrane region" description="Helical" evidence="1">
    <location>
        <begin position="69"/>
        <end position="90"/>
    </location>
</feature>
<evidence type="ECO:0000313" key="5">
    <source>
        <dbReference type="Proteomes" id="UP001518680"/>
    </source>
</evidence>
<organism evidence="3 4">
    <name type="scientific">Corynebacterium macginleyi</name>
    <dbReference type="NCBI Taxonomy" id="38290"/>
    <lineage>
        <taxon>Bacteria</taxon>
        <taxon>Bacillati</taxon>
        <taxon>Actinomycetota</taxon>
        <taxon>Actinomycetes</taxon>
        <taxon>Mycobacteriales</taxon>
        <taxon>Corynebacteriaceae</taxon>
        <taxon>Corynebacterium</taxon>
    </lineage>
</organism>
<name>A0A3M0GW01_9CORY</name>
<dbReference type="Proteomes" id="UP001518680">
    <property type="component" value="Unassembled WGS sequence"/>
</dbReference>
<gene>
    <name evidence="3" type="ORF">D9543_00280</name>
    <name evidence="2" type="ORF">GWO63_004715</name>
</gene>
<evidence type="ECO:0000256" key="1">
    <source>
        <dbReference type="SAM" id="Phobius"/>
    </source>
</evidence>
<evidence type="ECO:0000313" key="3">
    <source>
        <dbReference type="EMBL" id="RMB64265.1"/>
    </source>
</evidence>
<dbReference type="NCBIfam" id="NF009318">
    <property type="entry name" value="PRK12674.2-3"/>
    <property type="match status" value="1"/>
</dbReference>
<dbReference type="EMBL" id="REGC01000001">
    <property type="protein sequence ID" value="RMB64265.1"/>
    <property type="molecule type" value="Genomic_DNA"/>
</dbReference>
<dbReference type="OrthoDB" id="4419197at2"/>
<dbReference type="EMBL" id="JAACBX020000001">
    <property type="protein sequence ID" value="MBM0243584.1"/>
    <property type="molecule type" value="Genomic_DNA"/>
</dbReference>
<dbReference type="GO" id="GO:0098662">
    <property type="term" value="P:inorganic cation transmembrane transport"/>
    <property type="evidence" value="ECO:0007669"/>
    <property type="project" value="InterPro"/>
</dbReference>
<protein>
    <submittedName>
        <fullName evidence="3">Na+/H+ antiporter subunit G</fullName>
    </submittedName>
</protein>
<keyword evidence="5" id="KW-1185">Reference proteome</keyword>
<dbReference type="InterPro" id="IPR005133">
    <property type="entry name" value="PhaG_MnhG_YufB"/>
</dbReference>
<feature type="transmembrane region" description="Helical" evidence="1">
    <location>
        <begin position="6"/>
        <end position="26"/>
    </location>
</feature>